<feature type="domain" description="Potassium channel" evidence="12">
    <location>
        <begin position="234"/>
        <end position="306"/>
    </location>
</feature>
<dbReference type="InterPro" id="IPR013099">
    <property type="entry name" value="K_chnl_dom"/>
</dbReference>
<gene>
    <name evidence="13" type="ORF">TRAPUB_5866</name>
</gene>
<keyword evidence="11" id="KW-0732">Signal</keyword>
<dbReference type="Proteomes" id="UP000184267">
    <property type="component" value="Unassembled WGS sequence"/>
</dbReference>
<dbReference type="GO" id="GO:0005886">
    <property type="term" value="C:plasma membrane"/>
    <property type="evidence" value="ECO:0007669"/>
    <property type="project" value="TreeGrafter"/>
</dbReference>
<reference evidence="13 14" key="1">
    <citation type="submission" date="2016-10" db="EMBL/GenBank/DDBJ databases">
        <title>Genome sequence of the basidiomycete white-rot fungus Trametes pubescens.</title>
        <authorList>
            <person name="Makela M.R."/>
            <person name="Granchi Z."/>
            <person name="Peng M."/>
            <person name="De Vries R.P."/>
            <person name="Grigoriev I."/>
            <person name="Riley R."/>
            <person name="Hilden K."/>
        </authorList>
    </citation>
    <scope>NUCLEOTIDE SEQUENCE [LARGE SCALE GENOMIC DNA]</scope>
    <source>
        <strain evidence="13 14">FBCC735</strain>
    </source>
</reference>
<dbReference type="PANTHER" id="PTHR11003:SF342">
    <property type="entry name" value="OUTWARD-RECTIFIER POTASSIUM CHANNEL TOK1"/>
    <property type="match status" value="1"/>
</dbReference>
<feature type="transmembrane region" description="Helical" evidence="10">
    <location>
        <begin position="603"/>
        <end position="625"/>
    </location>
</feature>
<dbReference type="Gene3D" id="1.10.287.70">
    <property type="match status" value="2"/>
</dbReference>
<feature type="compositionally biased region" description="Low complexity" evidence="9">
    <location>
        <begin position="937"/>
        <end position="962"/>
    </location>
</feature>
<keyword evidence="3 8" id="KW-0812">Transmembrane</keyword>
<keyword evidence="5 8" id="KW-0406">Ion transport</keyword>
<evidence type="ECO:0000256" key="8">
    <source>
        <dbReference type="RuleBase" id="RU003857"/>
    </source>
</evidence>
<evidence type="ECO:0000313" key="14">
    <source>
        <dbReference type="Proteomes" id="UP000184267"/>
    </source>
</evidence>
<evidence type="ECO:0000256" key="4">
    <source>
        <dbReference type="ARBA" id="ARBA00022989"/>
    </source>
</evidence>
<keyword evidence="7 8" id="KW-0407">Ion channel</keyword>
<evidence type="ECO:0000256" key="7">
    <source>
        <dbReference type="ARBA" id="ARBA00023303"/>
    </source>
</evidence>
<organism evidence="13 14">
    <name type="scientific">Trametes pubescens</name>
    <name type="common">White-rot fungus</name>
    <dbReference type="NCBI Taxonomy" id="154538"/>
    <lineage>
        <taxon>Eukaryota</taxon>
        <taxon>Fungi</taxon>
        <taxon>Dikarya</taxon>
        <taxon>Basidiomycota</taxon>
        <taxon>Agaricomycotina</taxon>
        <taxon>Agaricomycetes</taxon>
        <taxon>Polyporales</taxon>
        <taxon>Polyporaceae</taxon>
        <taxon>Trametes</taxon>
    </lineage>
</organism>
<evidence type="ECO:0000313" key="13">
    <source>
        <dbReference type="EMBL" id="OJT03447.1"/>
    </source>
</evidence>
<evidence type="ECO:0000256" key="6">
    <source>
        <dbReference type="ARBA" id="ARBA00023136"/>
    </source>
</evidence>
<feature type="domain" description="Potassium channel" evidence="12">
    <location>
        <begin position="614"/>
        <end position="684"/>
    </location>
</feature>
<dbReference type="OrthoDB" id="297496at2759"/>
<dbReference type="GO" id="GO:0030322">
    <property type="term" value="P:stabilization of membrane potential"/>
    <property type="evidence" value="ECO:0007669"/>
    <property type="project" value="TreeGrafter"/>
</dbReference>
<comment type="similarity">
    <text evidence="8">Belongs to the two pore domain potassium channel (TC 1.A.1.8) family.</text>
</comment>
<keyword evidence="2 8" id="KW-0813">Transport</keyword>
<feature type="transmembrane region" description="Helical" evidence="10">
    <location>
        <begin position="631"/>
        <end position="650"/>
    </location>
</feature>
<comment type="subcellular location">
    <subcellularLocation>
        <location evidence="1">Membrane</location>
        <topology evidence="1">Multi-pass membrane protein</topology>
    </subcellularLocation>
</comment>
<feature type="compositionally biased region" description="Polar residues" evidence="9">
    <location>
        <begin position="906"/>
        <end position="919"/>
    </location>
</feature>
<evidence type="ECO:0000256" key="9">
    <source>
        <dbReference type="SAM" id="MobiDB-lite"/>
    </source>
</evidence>
<dbReference type="STRING" id="154538.A0A1M2V7B9"/>
<evidence type="ECO:0000256" key="10">
    <source>
        <dbReference type="SAM" id="Phobius"/>
    </source>
</evidence>
<feature type="compositionally biased region" description="Basic and acidic residues" evidence="9">
    <location>
        <begin position="24"/>
        <end position="36"/>
    </location>
</feature>
<name>A0A1M2V7B9_TRAPU</name>
<accession>A0A1M2V7B9</accession>
<dbReference type="GO" id="GO:0015271">
    <property type="term" value="F:outward rectifier potassium channel activity"/>
    <property type="evidence" value="ECO:0007669"/>
    <property type="project" value="TreeGrafter"/>
</dbReference>
<feature type="region of interest" description="Disordered" evidence="9">
    <location>
        <begin position="514"/>
        <end position="576"/>
    </location>
</feature>
<dbReference type="GO" id="GO:0022841">
    <property type="term" value="F:potassium ion leak channel activity"/>
    <property type="evidence" value="ECO:0007669"/>
    <property type="project" value="TreeGrafter"/>
</dbReference>
<comment type="caution">
    <text evidence="13">The sequence shown here is derived from an EMBL/GenBank/DDBJ whole genome shotgun (WGS) entry which is preliminary data.</text>
</comment>
<keyword evidence="4 10" id="KW-1133">Transmembrane helix</keyword>
<feature type="compositionally biased region" description="Acidic residues" evidence="9">
    <location>
        <begin position="524"/>
        <end position="535"/>
    </location>
</feature>
<dbReference type="PRINTS" id="PR01333">
    <property type="entry name" value="2POREKCHANEL"/>
</dbReference>
<evidence type="ECO:0000256" key="1">
    <source>
        <dbReference type="ARBA" id="ARBA00004141"/>
    </source>
</evidence>
<dbReference type="EMBL" id="MNAD01001612">
    <property type="protein sequence ID" value="OJT03447.1"/>
    <property type="molecule type" value="Genomic_DNA"/>
</dbReference>
<feature type="region of interest" description="Disordered" evidence="9">
    <location>
        <begin position="890"/>
        <end position="962"/>
    </location>
</feature>
<dbReference type="PANTHER" id="PTHR11003">
    <property type="entry name" value="POTASSIUM CHANNEL, SUBFAMILY K"/>
    <property type="match status" value="1"/>
</dbReference>
<feature type="compositionally biased region" description="Basic and acidic residues" evidence="9">
    <location>
        <begin position="737"/>
        <end position="749"/>
    </location>
</feature>
<feature type="chain" id="PRO_5012747457" evidence="11">
    <location>
        <begin position="19"/>
        <end position="962"/>
    </location>
</feature>
<sequence>MGLFSLSALFLFLQPSRSAPQTSDPEKVATARHTAEEGSSSDDVTLLGTSLYSRLKSYIWPADDKNDLDSLVPNYRWTPIISGIVIPFSILLEIPGLTERWYIRTEGGKTVETRKNPPILEIGLAISIACGLTANVALVLRFLEKRVQTVTLLCIVFLTIHDVINIVAVTVFGVEHRFDDGFTYGEAFWMTLCSTIASSITNISLIVDLIRTPDFARRGSGLTRKQRGLMIMVIVLLVYIAFGALVNSILLKQSFINGLYFSVVSIETIGFGDIVPKTTGARVWTCVYILFGVINIGLAIAMCRETILEGLEIGYRRRMRDMRQRRREARRFRRWEARWQRAVEFRLREAGLPVWVSDKEERDDDRGVRFLGLLPKVTTRVPFIKRVGTHIKRTATFESVVDRHFTRHRGMHLNVNALNNGQLEEAALEAGVPLELFLDLGERRDGDAQEGGGLPTGQGHKDIVQALAQGHADHAFRDNMASGWPSHAQTPTHAQVGRMAAMLTKFAVAVAVRHAHAPKPQSDVEGEQSHDDEENAPQQRGISGENDLDSQQRTHGWGRSRSDVKEHPGSKWLKDHSRGAVQRSAWTYERLQSEIDAEEKRAYYVKLSIAWSLFFVFWTVGSGIFSATEGWPYGSAMYFCFLAFVTTGYGDFAPVTPAGRSVFVVWALFGVGTLTIVVSVVQEAGSSRYKSALHSQVFDKAVKKYRKRQLQEGKQRPRPVVQGSALASGSRPRHSRHPDGSSHSYRTEDGDGDQPIAERMKESQDIAQKALEALPGEIVRGARTFQNYIQFFVSGATEGIDAMDDQDAEDERGLPKIPPDMRKLLDELADIEHINRQVKTEILQDEDARKTLFMLSLERSLKKLVSSAEKALSALADRDALASLAAAQEANAEKTSGAPRDGADYSASTSSNGTFQAQSELHRRPARPAQPAHSVPLDAMSSVSSLDDVSSTSTSMTVEPIS</sequence>
<evidence type="ECO:0000256" key="2">
    <source>
        <dbReference type="ARBA" id="ARBA00022448"/>
    </source>
</evidence>
<feature type="transmembrane region" description="Helical" evidence="10">
    <location>
        <begin position="662"/>
        <end position="681"/>
    </location>
</feature>
<keyword evidence="14" id="KW-1185">Reference proteome</keyword>
<protein>
    <submittedName>
        <fullName evidence="13">Outward-rectifier potassium channel TOK1</fullName>
    </submittedName>
</protein>
<keyword evidence="6 10" id="KW-0472">Membrane</keyword>
<feature type="region of interest" description="Disordered" evidence="9">
    <location>
        <begin position="18"/>
        <end position="42"/>
    </location>
</feature>
<feature type="region of interest" description="Disordered" evidence="9">
    <location>
        <begin position="709"/>
        <end position="755"/>
    </location>
</feature>
<evidence type="ECO:0000259" key="12">
    <source>
        <dbReference type="Pfam" id="PF07885"/>
    </source>
</evidence>
<dbReference type="InterPro" id="IPR003280">
    <property type="entry name" value="2pore_dom_K_chnl"/>
</dbReference>
<feature type="compositionally biased region" description="Basic and acidic residues" evidence="9">
    <location>
        <begin position="560"/>
        <end position="576"/>
    </location>
</feature>
<feature type="transmembrane region" description="Helical" evidence="10">
    <location>
        <begin position="150"/>
        <end position="172"/>
    </location>
</feature>
<feature type="transmembrane region" description="Helical" evidence="10">
    <location>
        <begin position="187"/>
        <end position="207"/>
    </location>
</feature>
<feature type="signal peptide" evidence="11">
    <location>
        <begin position="1"/>
        <end position="18"/>
    </location>
</feature>
<evidence type="ECO:0000256" key="11">
    <source>
        <dbReference type="SAM" id="SignalP"/>
    </source>
</evidence>
<proteinExistence type="inferred from homology"/>
<evidence type="ECO:0000256" key="3">
    <source>
        <dbReference type="ARBA" id="ARBA00022692"/>
    </source>
</evidence>
<feature type="transmembrane region" description="Helical" evidence="10">
    <location>
        <begin position="281"/>
        <end position="303"/>
    </location>
</feature>
<dbReference type="OMA" id="RWYIRTE"/>
<feature type="transmembrane region" description="Helical" evidence="10">
    <location>
        <begin position="228"/>
        <end position="251"/>
    </location>
</feature>
<dbReference type="SUPFAM" id="SSF81324">
    <property type="entry name" value="Voltage-gated potassium channels"/>
    <property type="match status" value="2"/>
</dbReference>
<dbReference type="AlphaFoldDB" id="A0A1M2V7B9"/>
<dbReference type="Pfam" id="PF07885">
    <property type="entry name" value="Ion_trans_2"/>
    <property type="match status" value="2"/>
</dbReference>
<evidence type="ECO:0000256" key="5">
    <source>
        <dbReference type="ARBA" id="ARBA00023065"/>
    </source>
</evidence>
<feature type="transmembrane region" description="Helical" evidence="10">
    <location>
        <begin position="122"/>
        <end position="143"/>
    </location>
</feature>